<evidence type="ECO:0000256" key="1">
    <source>
        <dbReference type="SAM" id="SignalP"/>
    </source>
</evidence>
<evidence type="ECO:0000259" key="2">
    <source>
        <dbReference type="Pfam" id="PF13670"/>
    </source>
</evidence>
<dbReference type="PATRIC" id="fig|1286631.3.peg.1968"/>
<organism evidence="3 4">
    <name type="scientific">Sphaerotilus natans subsp. natans DSM 6575</name>
    <dbReference type="NCBI Taxonomy" id="1286631"/>
    <lineage>
        <taxon>Bacteria</taxon>
        <taxon>Pseudomonadati</taxon>
        <taxon>Pseudomonadota</taxon>
        <taxon>Betaproteobacteria</taxon>
        <taxon>Burkholderiales</taxon>
        <taxon>Sphaerotilaceae</taxon>
        <taxon>Sphaerotilus</taxon>
    </lineage>
</organism>
<dbReference type="STRING" id="34103.SAMN05421778_11565"/>
<dbReference type="InterPro" id="IPR025711">
    <property type="entry name" value="PepSY"/>
</dbReference>
<dbReference type="EMBL" id="AZRA01000050">
    <property type="protein sequence ID" value="KDB52387.1"/>
    <property type="molecule type" value="Genomic_DNA"/>
</dbReference>
<gene>
    <name evidence="3" type="ORF">X805_20020</name>
</gene>
<comment type="caution">
    <text evidence="3">The sequence shown here is derived from an EMBL/GenBank/DDBJ whole genome shotgun (WGS) entry which is preliminary data.</text>
</comment>
<feature type="domain" description="PepSY" evidence="2">
    <location>
        <begin position="10"/>
        <end position="89"/>
    </location>
</feature>
<reference evidence="3 4" key="1">
    <citation type="journal article" date="2014" name="FEMS Microbiol. Ecol.">
        <title>Sphaerotilus natans encrusted with nanoball-shaped Fe(III) oxide minerals formed by nitrate-reducing mixotrophic Fe(II) oxidation.</title>
        <authorList>
            <person name="Park S."/>
            <person name="Kim D.H."/>
            <person name="Lee J.H."/>
            <person name="Hur H.G."/>
        </authorList>
    </citation>
    <scope>NUCLEOTIDE SEQUENCE [LARGE SCALE GENOMIC DNA]</scope>
    <source>
        <strain evidence="3 4">DSM 6575</strain>
    </source>
</reference>
<accession>A0A059KLN1</accession>
<feature type="signal peptide" evidence="1">
    <location>
        <begin position="1"/>
        <end position="23"/>
    </location>
</feature>
<feature type="chain" id="PRO_5001576555" description="PepSY domain-containing protein" evidence="1">
    <location>
        <begin position="24"/>
        <end position="89"/>
    </location>
</feature>
<evidence type="ECO:0000313" key="3">
    <source>
        <dbReference type="EMBL" id="KDB52387.1"/>
    </source>
</evidence>
<sequence length="89" mass="9738">MTMLRSLSLMAVLAAFASTAAVAGPTCKAPKDTWMKESDFKAKLEGEGYKIKNFKVTKGECYEIYGFDKAGKKVEIYFDPATAAVLESK</sequence>
<evidence type="ECO:0000313" key="4">
    <source>
        <dbReference type="Proteomes" id="UP000026714"/>
    </source>
</evidence>
<protein>
    <recommendedName>
        <fullName evidence="2">PepSY domain-containing protein</fullName>
    </recommendedName>
</protein>
<keyword evidence="1" id="KW-0732">Signal</keyword>
<dbReference type="AlphaFoldDB" id="A0A059KLN1"/>
<dbReference type="Pfam" id="PF13670">
    <property type="entry name" value="PepSY_2"/>
    <property type="match status" value="1"/>
</dbReference>
<dbReference type="eggNOG" id="COG5591">
    <property type="taxonomic scope" value="Bacteria"/>
</dbReference>
<name>A0A059KLN1_9BURK</name>
<dbReference type="Proteomes" id="UP000026714">
    <property type="component" value="Unassembled WGS sequence"/>
</dbReference>
<keyword evidence="4" id="KW-1185">Reference proteome</keyword>
<dbReference type="RefSeq" id="WP_375131485.1">
    <property type="nucleotide sequence ID" value="NZ_AZRA01000050.1"/>
</dbReference>
<proteinExistence type="predicted"/>